<feature type="transmembrane region" description="Helical" evidence="6">
    <location>
        <begin position="234"/>
        <end position="252"/>
    </location>
</feature>
<evidence type="ECO:0000256" key="2">
    <source>
        <dbReference type="ARBA" id="ARBA00022448"/>
    </source>
</evidence>
<sequence>MNITEAAMEEHKTGTDELGFGDKLHDLDVKIMQVADAQTEHLAHIGVDEELTAEEIEKERKFLRKIDWHIMPLLLATYGFQYADKISLSSGVAFDLNKDIHLVGNDFAWLSTGFYLAYMVFEFPFGFLMQKYPLDKVLAYTVLCWGICVLCMAACQNFVQLMAIRTILGILESPVTPGFLIIISAWYKREEQASRSIAFFAMNSFFSLFILMCNYAVGHAAVGGPIASWKAINLFLGSLSFVWGIILILTLCTPKNARWLTPEERDYAHARLVRNKTGESTSGYAVNWDQVWEAFRDPQVYFTMTFTFLSCLASGGFSTFSTLILRSFGLTTEETISYQLPWYAIMFVGSVLIGWLSQKYAHKNCYLILVFLFDIPPLIGIFMEGLLPNSKHWGRLIGYWITGTYCPASYLVWSSTGLNVGGRTKKSVVQALVFMSWCLGFVIGPQAFQASTAPQYRPGLYLCCAYFIAIQVVTVAWFVWVRWENKRRDKKAQAMGVTPEQAAIEGCLYGLQDMTDRQNPHFRYHY</sequence>
<evidence type="ECO:0000256" key="6">
    <source>
        <dbReference type="SAM" id="Phobius"/>
    </source>
</evidence>
<keyword evidence="5 6" id="KW-0472">Membrane</keyword>
<evidence type="ECO:0000256" key="4">
    <source>
        <dbReference type="ARBA" id="ARBA00022989"/>
    </source>
</evidence>
<dbReference type="AlphaFoldDB" id="A0AAW0Z5D2"/>
<feature type="transmembrane region" description="Helical" evidence="6">
    <location>
        <begin position="66"/>
        <end position="83"/>
    </location>
</feature>
<keyword evidence="2" id="KW-0813">Transport</keyword>
<feature type="transmembrane region" description="Helical" evidence="6">
    <location>
        <begin position="459"/>
        <end position="481"/>
    </location>
</feature>
<evidence type="ECO:0000313" key="8">
    <source>
        <dbReference type="Proteomes" id="UP001388673"/>
    </source>
</evidence>
<feature type="transmembrane region" description="Helical" evidence="6">
    <location>
        <begin position="300"/>
        <end position="320"/>
    </location>
</feature>
<dbReference type="GeneID" id="92178610"/>
<organism evidence="7 8">
    <name type="scientific">Kwoniella newhampshirensis</name>
    <dbReference type="NCBI Taxonomy" id="1651941"/>
    <lineage>
        <taxon>Eukaryota</taxon>
        <taxon>Fungi</taxon>
        <taxon>Dikarya</taxon>
        <taxon>Basidiomycota</taxon>
        <taxon>Agaricomycotina</taxon>
        <taxon>Tremellomycetes</taxon>
        <taxon>Tremellales</taxon>
        <taxon>Cryptococcaceae</taxon>
        <taxon>Kwoniella</taxon>
    </lineage>
</organism>
<dbReference type="InterPro" id="IPR011701">
    <property type="entry name" value="MFS"/>
</dbReference>
<comment type="subcellular location">
    <subcellularLocation>
        <location evidence="1">Membrane</location>
        <topology evidence="1">Multi-pass membrane protein</topology>
    </subcellularLocation>
</comment>
<feature type="transmembrane region" description="Helical" evidence="6">
    <location>
        <begin position="397"/>
        <end position="416"/>
    </location>
</feature>
<feature type="transmembrane region" description="Helical" evidence="6">
    <location>
        <begin position="340"/>
        <end position="357"/>
    </location>
</feature>
<gene>
    <name evidence="7" type="ORF">IAR55_001351</name>
</gene>
<dbReference type="PANTHER" id="PTHR43791">
    <property type="entry name" value="PERMEASE-RELATED"/>
    <property type="match status" value="1"/>
</dbReference>
<evidence type="ECO:0000256" key="3">
    <source>
        <dbReference type="ARBA" id="ARBA00022692"/>
    </source>
</evidence>
<keyword evidence="8" id="KW-1185">Reference proteome</keyword>
<feature type="transmembrane region" description="Helical" evidence="6">
    <location>
        <begin position="107"/>
        <end position="125"/>
    </location>
</feature>
<dbReference type="GO" id="GO:0016020">
    <property type="term" value="C:membrane"/>
    <property type="evidence" value="ECO:0007669"/>
    <property type="project" value="UniProtKB-SubCell"/>
</dbReference>
<dbReference type="EMBL" id="JBCAWK010000002">
    <property type="protein sequence ID" value="KAK8866200.1"/>
    <property type="molecule type" value="Genomic_DNA"/>
</dbReference>
<keyword evidence="4 6" id="KW-1133">Transmembrane helix</keyword>
<comment type="caution">
    <text evidence="7">The sequence shown here is derived from an EMBL/GenBank/DDBJ whole genome shotgun (WGS) entry which is preliminary data.</text>
</comment>
<dbReference type="InterPro" id="IPR036259">
    <property type="entry name" value="MFS_trans_sf"/>
</dbReference>
<dbReference type="Gene3D" id="1.20.1250.20">
    <property type="entry name" value="MFS general substrate transporter like domains"/>
    <property type="match status" value="2"/>
</dbReference>
<evidence type="ECO:0000313" key="7">
    <source>
        <dbReference type="EMBL" id="KAK8866200.1"/>
    </source>
</evidence>
<protein>
    <recommendedName>
        <fullName evidence="9">Major facilitator superfamily (MFS) profile domain-containing protein</fullName>
    </recommendedName>
</protein>
<keyword evidence="3 6" id="KW-0812">Transmembrane</keyword>
<dbReference type="SUPFAM" id="SSF103473">
    <property type="entry name" value="MFS general substrate transporter"/>
    <property type="match status" value="1"/>
</dbReference>
<feature type="transmembrane region" description="Helical" evidence="6">
    <location>
        <begin position="137"/>
        <end position="159"/>
    </location>
</feature>
<feature type="transmembrane region" description="Helical" evidence="6">
    <location>
        <begin position="199"/>
        <end position="222"/>
    </location>
</feature>
<dbReference type="KEGG" id="kne:92178610"/>
<accession>A0AAW0Z5D2</accession>
<dbReference type="RefSeq" id="XP_066805679.1">
    <property type="nucleotide sequence ID" value="XM_066944478.1"/>
</dbReference>
<reference evidence="7 8" key="1">
    <citation type="journal article" date="2024" name="bioRxiv">
        <title>Comparative genomics of Cryptococcus and Kwoniella reveals pathogenesis evolution and contrasting karyotype dynamics via intercentromeric recombination or chromosome fusion.</title>
        <authorList>
            <person name="Coelho M.A."/>
            <person name="David-Palma M."/>
            <person name="Shea T."/>
            <person name="Bowers K."/>
            <person name="McGinley-Smith S."/>
            <person name="Mohammad A.W."/>
            <person name="Gnirke A."/>
            <person name="Yurkov A.M."/>
            <person name="Nowrousian M."/>
            <person name="Sun S."/>
            <person name="Cuomo C.A."/>
            <person name="Heitman J."/>
        </authorList>
    </citation>
    <scope>NUCLEOTIDE SEQUENCE [LARGE SCALE GENOMIC DNA]</scope>
    <source>
        <strain evidence="7 8">CBS 13917</strain>
    </source>
</reference>
<dbReference type="GO" id="GO:0022857">
    <property type="term" value="F:transmembrane transporter activity"/>
    <property type="evidence" value="ECO:0007669"/>
    <property type="project" value="InterPro"/>
</dbReference>
<dbReference type="Proteomes" id="UP001388673">
    <property type="component" value="Unassembled WGS sequence"/>
</dbReference>
<feature type="transmembrane region" description="Helical" evidence="6">
    <location>
        <begin position="428"/>
        <end position="447"/>
    </location>
</feature>
<dbReference type="PANTHER" id="PTHR43791:SF36">
    <property type="entry name" value="TRANSPORTER, PUTATIVE (AFU_ORTHOLOGUE AFUA_6G08340)-RELATED"/>
    <property type="match status" value="1"/>
</dbReference>
<feature type="transmembrane region" description="Helical" evidence="6">
    <location>
        <begin position="165"/>
        <end position="187"/>
    </location>
</feature>
<evidence type="ECO:0000256" key="5">
    <source>
        <dbReference type="ARBA" id="ARBA00023136"/>
    </source>
</evidence>
<proteinExistence type="predicted"/>
<evidence type="ECO:0000256" key="1">
    <source>
        <dbReference type="ARBA" id="ARBA00004141"/>
    </source>
</evidence>
<evidence type="ECO:0008006" key="9">
    <source>
        <dbReference type="Google" id="ProtNLM"/>
    </source>
</evidence>
<feature type="transmembrane region" description="Helical" evidence="6">
    <location>
        <begin position="364"/>
        <end position="385"/>
    </location>
</feature>
<name>A0AAW0Z5D2_9TREE</name>
<dbReference type="Pfam" id="PF07690">
    <property type="entry name" value="MFS_1"/>
    <property type="match status" value="1"/>
</dbReference>